<keyword evidence="2" id="KW-1185">Reference proteome</keyword>
<reference evidence="1 2" key="1">
    <citation type="submission" date="2011-12" db="EMBL/GenBank/DDBJ databases">
        <title>Whole genome shotgun sequence of Gordonia effusa NBRC 100432.</title>
        <authorList>
            <person name="Yoshida I."/>
            <person name="Takarada H."/>
            <person name="Hosoyama A."/>
            <person name="Tsuchikane K."/>
            <person name="Katsumata H."/>
            <person name="Yamazaki S."/>
            <person name="Fujita N."/>
        </authorList>
    </citation>
    <scope>NUCLEOTIDE SEQUENCE [LARGE SCALE GENOMIC DNA]</scope>
    <source>
        <strain evidence="1 2">NBRC 100432</strain>
    </source>
</reference>
<dbReference type="eggNOG" id="COG1020">
    <property type="taxonomic scope" value="Bacteria"/>
</dbReference>
<protein>
    <recommendedName>
        <fullName evidence="3">O-acyltransferase WSD1 C-terminal domain-containing protein</fullName>
    </recommendedName>
</protein>
<evidence type="ECO:0008006" key="3">
    <source>
        <dbReference type="Google" id="ProtNLM"/>
    </source>
</evidence>
<comment type="caution">
    <text evidence="1">The sequence shown here is derived from an EMBL/GenBank/DDBJ whole genome shotgun (WGS) entry which is preliminary data.</text>
</comment>
<dbReference type="AlphaFoldDB" id="H0R1H9"/>
<dbReference type="EMBL" id="BAEH01000070">
    <property type="protein sequence ID" value="GAB18930.1"/>
    <property type="molecule type" value="Genomic_DNA"/>
</dbReference>
<dbReference type="Proteomes" id="UP000035034">
    <property type="component" value="Unassembled WGS sequence"/>
</dbReference>
<organism evidence="1 2">
    <name type="scientific">Gordonia effusa NBRC 100432</name>
    <dbReference type="NCBI Taxonomy" id="1077974"/>
    <lineage>
        <taxon>Bacteria</taxon>
        <taxon>Bacillati</taxon>
        <taxon>Actinomycetota</taxon>
        <taxon>Actinomycetes</taxon>
        <taxon>Mycobacteriales</taxon>
        <taxon>Gordoniaceae</taxon>
        <taxon>Gordonia</taxon>
    </lineage>
</organism>
<proteinExistence type="predicted"/>
<gene>
    <name evidence="1" type="ORF">GOEFS_070_00140</name>
</gene>
<evidence type="ECO:0000313" key="1">
    <source>
        <dbReference type="EMBL" id="GAB18930.1"/>
    </source>
</evidence>
<name>H0R1H9_9ACTN</name>
<sequence>MVRMTPNDAQAYWLAAKMHSDQFLLFAFDQMGVDVETVISGLILRAESIDDLNLVVRETFADLDYPYWVHSRARRDQIRVRETSELSWRQCLDDVAGLISDQLDPRRAAWRVHLYTHVVDAPDGGAPGSVAVLQISHALADGRGATALARQLFGSEALPPMIGGHRSPGVLAPARGLLRFPAQLAGIAVRGRRAYQLSKDKEPALSSSESGRLNLSPGDDRQLRVIVVNAQALRIGEQSITIGAIIAISRALVDAGLIGMRQRFAVELTIARHRASLARNNFYNAPIDTHQEIDDVELRAKAIAAEIDDARRRDQTPARVASREAAAATPAVLMHWGVRAFDSSARSATVTGHTVVSSVNRGTADLRLGVGAVRFTTGFPALSTMQGMTHGIHGIGGTVAISVTTSRAVVPDVDAYVRSLELRCGRG</sequence>
<accession>H0R1H9</accession>
<evidence type="ECO:0000313" key="2">
    <source>
        <dbReference type="Proteomes" id="UP000035034"/>
    </source>
</evidence>
<dbReference type="STRING" id="1077974.GOEFS_070_00140"/>